<name>A0A6J5NXR0_9CAUD</name>
<dbReference type="EMBL" id="LR796418">
    <property type="protein sequence ID" value="CAB4142889.1"/>
    <property type="molecule type" value="Genomic_DNA"/>
</dbReference>
<protein>
    <submittedName>
        <fullName evidence="2">Uncharacterized protein</fullName>
    </submittedName>
</protein>
<reference evidence="2" key="1">
    <citation type="submission" date="2020-04" db="EMBL/GenBank/DDBJ databases">
        <authorList>
            <person name="Chiriac C."/>
            <person name="Salcher M."/>
            <person name="Ghai R."/>
            <person name="Kavagutti S V."/>
        </authorList>
    </citation>
    <scope>NUCLEOTIDE SEQUENCE</scope>
</reference>
<gene>
    <name evidence="1" type="ORF">UFOVP436_45</name>
    <name evidence="2" type="ORF">UFOVP784_45</name>
</gene>
<dbReference type="EMBL" id="LR796737">
    <property type="protein sequence ID" value="CAB4162446.1"/>
    <property type="molecule type" value="Genomic_DNA"/>
</dbReference>
<accession>A0A6J5NXR0</accession>
<evidence type="ECO:0000313" key="1">
    <source>
        <dbReference type="EMBL" id="CAB4142889.1"/>
    </source>
</evidence>
<sequence length="152" mass="17342">MTIYILALVFFIGAYTPQIISAVLTLVADKKKAAIQDLIQDAADHFIVALDNLELQKRINKLIEDGLSIHQGLAITDSKYFDNIEESFDDYLEDDDLNQDLLLQEVLEKKTRRSKVDKKWGDPCVGTRGHRTRCVHNCLPRPQSSTKTKIRK</sequence>
<organism evidence="2">
    <name type="scientific">uncultured Caudovirales phage</name>
    <dbReference type="NCBI Taxonomy" id="2100421"/>
    <lineage>
        <taxon>Viruses</taxon>
        <taxon>Duplodnaviria</taxon>
        <taxon>Heunggongvirae</taxon>
        <taxon>Uroviricota</taxon>
        <taxon>Caudoviricetes</taxon>
        <taxon>Peduoviridae</taxon>
        <taxon>Maltschvirus</taxon>
        <taxon>Maltschvirus maltsch</taxon>
    </lineage>
</organism>
<evidence type="ECO:0000313" key="2">
    <source>
        <dbReference type="EMBL" id="CAB4162446.1"/>
    </source>
</evidence>
<proteinExistence type="predicted"/>